<sequence>MTWNDITANWGLWSGRMKARFPHLDDSTVEIGKHDRARFEAHLAKLHNLSVNEAREEIDDLLYIETLNREISDPGI</sequence>
<protein>
    <submittedName>
        <fullName evidence="1">Uncharacterized protein</fullName>
    </submittedName>
</protein>
<evidence type="ECO:0000313" key="1">
    <source>
        <dbReference type="EMBL" id="MBI6629115.1"/>
    </source>
</evidence>
<keyword evidence="2" id="KW-1185">Reference proteome</keyword>
<gene>
    <name evidence="1" type="ORF">JAO82_04390</name>
</gene>
<dbReference type="AlphaFoldDB" id="A0A934HR94"/>
<comment type="caution">
    <text evidence="1">The sequence shown here is derived from an EMBL/GenBank/DDBJ whole genome shotgun (WGS) entry which is preliminary data.</text>
</comment>
<organism evidence="1 2">
    <name type="scientific">Pontibaca salina</name>
    <dbReference type="NCBI Taxonomy" id="2795731"/>
    <lineage>
        <taxon>Bacteria</taxon>
        <taxon>Pseudomonadati</taxon>
        <taxon>Pseudomonadota</taxon>
        <taxon>Alphaproteobacteria</taxon>
        <taxon>Rhodobacterales</taxon>
        <taxon>Roseobacteraceae</taxon>
        <taxon>Pontibaca</taxon>
    </lineage>
</organism>
<dbReference type="EMBL" id="JAEIJD010000002">
    <property type="protein sequence ID" value="MBI6629115.1"/>
    <property type="molecule type" value="Genomic_DNA"/>
</dbReference>
<dbReference type="Gene3D" id="1.10.1470.10">
    <property type="entry name" value="YjbJ"/>
    <property type="match status" value="1"/>
</dbReference>
<proteinExistence type="predicted"/>
<reference evidence="1" key="1">
    <citation type="submission" date="2020-12" db="EMBL/GenBank/DDBJ databases">
        <title>Pontibaca salina gen. nov., sp. nov., isolated from marine sediment.</title>
        <authorList>
            <person name="Bo J."/>
            <person name="Wang S."/>
            <person name="Song X."/>
            <person name="Du Z."/>
        </authorList>
    </citation>
    <scope>NUCLEOTIDE SEQUENCE</scope>
    <source>
        <strain evidence="1">S1109L</strain>
    </source>
</reference>
<accession>A0A934HR94</accession>
<name>A0A934HR94_9RHOB</name>
<evidence type="ECO:0000313" key="2">
    <source>
        <dbReference type="Proteomes" id="UP000613255"/>
    </source>
</evidence>
<dbReference type="Proteomes" id="UP000613255">
    <property type="component" value="Unassembled WGS sequence"/>
</dbReference>
<dbReference type="InterPro" id="IPR036629">
    <property type="entry name" value="YjbJ_sf"/>
</dbReference>